<organism evidence="17 18">
    <name type="scientific">Clitoria ternatea</name>
    <name type="common">Butterfly pea</name>
    <dbReference type="NCBI Taxonomy" id="43366"/>
    <lineage>
        <taxon>Eukaryota</taxon>
        <taxon>Viridiplantae</taxon>
        <taxon>Streptophyta</taxon>
        <taxon>Embryophyta</taxon>
        <taxon>Tracheophyta</taxon>
        <taxon>Spermatophyta</taxon>
        <taxon>Magnoliopsida</taxon>
        <taxon>eudicotyledons</taxon>
        <taxon>Gunneridae</taxon>
        <taxon>Pentapetalae</taxon>
        <taxon>rosids</taxon>
        <taxon>fabids</taxon>
        <taxon>Fabales</taxon>
        <taxon>Fabaceae</taxon>
        <taxon>Papilionoideae</taxon>
        <taxon>50 kb inversion clade</taxon>
        <taxon>NPAAA clade</taxon>
        <taxon>indigoferoid/millettioid clade</taxon>
        <taxon>Phaseoleae</taxon>
        <taxon>Clitoria</taxon>
    </lineage>
</organism>
<dbReference type="PANTHER" id="PTHR43874:SF210">
    <property type="entry name" value="TWO-COMPONENT RESPONSE REGULATOR"/>
    <property type="match status" value="1"/>
</dbReference>
<dbReference type="FunFam" id="1.10.10.60:FF:000007">
    <property type="entry name" value="Two-component response regulator"/>
    <property type="match status" value="1"/>
</dbReference>
<evidence type="ECO:0000313" key="17">
    <source>
        <dbReference type="EMBL" id="KAK7311214.1"/>
    </source>
</evidence>
<keyword evidence="10 11" id="KW-0539">Nucleus</keyword>
<dbReference type="Gene3D" id="1.10.10.60">
    <property type="entry name" value="Homeodomain-like"/>
    <property type="match status" value="1"/>
</dbReference>
<feature type="compositionally biased region" description="Polar residues" evidence="13">
    <location>
        <begin position="489"/>
        <end position="501"/>
    </location>
</feature>
<accession>A0AAN9K8L1</accession>
<keyword evidence="14" id="KW-0472">Membrane</keyword>
<dbReference type="GO" id="GO:0009736">
    <property type="term" value="P:cytokinin-activated signaling pathway"/>
    <property type="evidence" value="ECO:0007669"/>
    <property type="project" value="UniProtKB-KW"/>
</dbReference>
<keyword evidence="9 11" id="KW-0804">Transcription</keyword>
<evidence type="ECO:0000256" key="12">
    <source>
        <dbReference type="PROSITE-ProRule" id="PRU00169"/>
    </source>
</evidence>
<comment type="subcellular location">
    <subcellularLocation>
        <location evidence="1 11">Nucleus</location>
    </subcellularLocation>
</comment>
<evidence type="ECO:0000256" key="4">
    <source>
        <dbReference type="ARBA" id="ARBA00022864"/>
    </source>
</evidence>
<dbReference type="AlphaFoldDB" id="A0AAN9K8L1"/>
<keyword evidence="5 11" id="KW-0902">Two-component regulatory system</keyword>
<feature type="domain" description="HTH myb-type" evidence="16">
    <location>
        <begin position="211"/>
        <end position="270"/>
    </location>
</feature>
<feature type="region of interest" description="Disordered" evidence="13">
    <location>
        <begin position="486"/>
        <end position="510"/>
    </location>
</feature>
<dbReference type="GO" id="GO:0003700">
    <property type="term" value="F:DNA-binding transcription factor activity"/>
    <property type="evidence" value="ECO:0007669"/>
    <property type="project" value="UniProtKB-UniRule"/>
</dbReference>
<keyword evidence="14" id="KW-1133">Transmembrane helix</keyword>
<keyword evidence="18" id="KW-1185">Reference proteome</keyword>
<dbReference type="EMBL" id="JAYKXN010000002">
    <property type="protein sequence ID" value="KAK7311214.1"/>
    <property type="molecule type" value="Genomic_DNA"/>
</dbReference>
<feature type="compositionally biased region" description="Acidic residues" evidence="13">
    <location>
        <begin position="193"/>
        <end position="207"/>
    </location>
</feature>
<dbReference type="PIRSF" id="PIRSF036392">
    <property type="entry name" value="RR_ARR_type-B"/>
    <property type="match status" value="1"/>
</dbReference>
<dbReference type="InterPro" id="IPR009057">
    <property type="entry name" value="Homeodomain-like_sf"/>
</dbReference>
<dbReference type="SMART" id="SM00448">
    <property type="entry name" value="REC"/>
    <property type="match status" value="1"/>
</dbReference>
<comment type="function">
    <text evidence="11">Transcriptional activator that binds specific DNA sequence.</text>
</comment>
<evidence type="ECO:0000259" key="16">
    <source>
        <dbReference type="PROSITE" id="PS51294"/>
    </source>
</evidence>
<name>A0AAN9K8L1_CLITE</name>
<dbReference type="NCBIfam" id="TIGR01557">
    <property type="entry name" value="myb_SHAQKYF"/>
    <property type="match status" value="1"/>
</dbReference>
<sequence>MTATKAFCLKMTVAKDHKMDVHRDQFPIGMRVLAVDDDPTCLMILETLLRRCQYHVTATKNAVAALKLLRENKNKFDLVISDVHMPDMDGFKLLEHVGLEMDLPVIMLSINDDPKMVMKGITHGACDYLLKPVRIEELQNIWQHVIRRKNDSKERNKAGDQDQNADSSNGKESEATRNSDQNGKPSKKRKDQDEDEEEEHENDDNNEESSTQKKPRVVWTVELHRKFVVAVNQLGIDKAVPKKILDLMNVEKLTRENVASHLQKYRLYLKRITCPENQQANMMAALGSADTSFLRMSSLSEIGHVQALSGSQQFHSNSLRCFPPGGMISRLNTCSGGTNLHGLPSSGTLQLGHAHNSINSINGALMFQSVCGNQNGIQGMPISTGLDQLQHNKGVSLVQNLATVNNGSVQDQRQKVTISCSPSQVLEISNNALVLKSTPQDTQGSVVYENSTSLASQHSEFSASLLDHGSCGDIWSSECFRQVPITPTDKMSSPTLQGRNLSGSSSITSISSQSHDSLADMHSQGVIFTNNAAQMSNNVPFQGWNEHNQDSSYHSQVIGDSIESLFPEGHTSMNSTFHRNLDFNFCDPLQIKHDGIMGLSEEPSFKPQQVYAMNQLKSKNIHISNNLGSLEDLVSSMMKQCDKAFITLFFLLTFVFSIIFLRLQLL</sequence>
<dbReference type="GO" id="GO:0000160">
    <property type="term" value="P:phosphorelay signal transduction system"/>
    <property type="evidence" value="ECO:0007669"/>
    <property type="project" value="UniProtKB-KW"/>
</dbReference>
<comment type="similarity">
    <text evidence="2">Belongs to the ARR family. Type-B subfamily.</text>
</comment>
<dbReference type="Proteomes" id="UP001359559">
    <property type="component" value="Unassembled WGS sequence"/>
</dbReference>
<evidence type="ECO:0000256" key="3">
    <source>
        <dbReference type="ARBA" id="ARBA00022553"/>
    </source>
</evidence>
<dbReference type="GO" id="GO:0005634">
    <property type="term" value="C:nucleus"/>
    <property type="evidence" value="ECO:0007669"/>
    <property type="project" value="UniProtKB-SubCell"/>
</dbReference>
<dbReference type="GO" id="GO:0003677">
    <property type="term" value="F:DNA binding"/>
    <property type="evidence" value="ECO:0007669"/>
    <property type="project" value="UniProtKB-KW"/>
</dbReference>
<keyword evidence="3 12" id="KW-0597">Phosphoprotein</keyword>
<dbReference type="PROSITE" id="PS51294">
    <property type="entry name" value="HTH_MYB"/>
    <property type="match status" value="1"/>
</dbReference>
<feature type="transmembrane region" description="Helical" evidence="14">
    <location>
        <begin position="644"/>
        <end position="663"/>
    </location>
</feature>
<evidence type="ECO:0000256" key="6">
    <source>
        <dbReference type="ARBA" id="ARBA00023015"/>
    </source>
</evidence>
<feature type="domain" description="Response regulatory" evidence="15">
    <location>
        <begin position="31"/>
        <end position="146"/>
    </location>
</feature>
<dbReference type="InterPro" id="IPR001789">
    <property type="entry name" value="Sig_transdc_resp-reg_receiver"/>
</dbReference>
<feature type="modified residue" description="4-aspartylphosphate" evidence="12">
    <location>
        <position position="82"/>
    </location>
</feature>
<keyword evidence="4" id="KW-0932">Cytokinin signaling pathway</keyword>
<evidence type="ECO:0000256" key="1">
    <source>
        <dbReference type="ARBA" id="ARBA00004123"/>
    </source>
</evidence>
<evidence type="ECO:0000256" key="10">
    <source>
        <dbReference type="ARBA" id="ARBA00023242"/>
    </source>
</evidence>
<dbReference type="PROSITE" id="PS50110">
    <property type="entry name" value="RESPONSE_REGULATORY"/>
    <property type="match status" value="1"/>
</dbReference>
<keyword evidence="7 11" id="KW-0238">DNA-binding</keyword>
<keyword evidence="14" id="KW-0812">Transmembrane</keyword>
<protein>
    <recommendedName>
        <fullName evidence="11">Two-component response regulator</fullName>
    </recommendedName>
</protein>
<gene>
    <name evidence="17" type="ORF">RJT34_09204</name>
</gene>
<dbReference type="InterPro" id="IPR001005">
    <property type="entry name" value="SANT/Myb"/>
</dbReference>
<dbReference type="CDD" id="cd17584">
    <property type="entry name" value="REC_typeB_ARR-like"/>
    <property type="match status" value="1"/>
</dbReference>
<evidence type="ECO:0000256" key="14">
    <source>
        <dbReference type="SAM" id="Phobius"/>
    </source>
</evidence>
<dbReference type="Gene3D" id="3.40.50.2300">
    <property type="match status" value="1"/>
</dbReference>
<evidence type="ECO:0000256" key="9">
    <source>
        <dbReference type="ARBA" id="ARBA00023163"/>
    </source>
</evidence>
<evidence type="ECO:0000256" key="2">
    <source>
        <dbReference type="ARBA" id="ARBA00006015"/>
    </source>
</evidence>
<dbReference type="SUPFAM" id="SSF52172">
    <property type="entry name" value="CheY-like"/>
    <property type="match status" value="1"/>
</dbReference>
<evidence type="ECO:0000256" key="7">
    <source>
        <dbReference type="ARBA" id="ARBA00023125"/>
    </source>
</evidence>
<evidence type="ECO:0000256" key="11">
    <source>
        <dbReference type="PIRNR" id="PIRNR036392"/>
    </source>
</evidence>
<dbReference type="InterPro" id="IPR006447">
    <property type="entry name" value="Myb_dom_plants"/>
</dbReference>
<dbReference type="PANTHER" id="PTHR43874">
    <property type="entry name" value="TWO-COMPONENT RESPONSE REGULATOR"/>
    <property type="match status" value="1"/>
</dbReference>
<dbReference type="Pfam" id="PF00072">
    <property type="entry name" value="Response_reg"/>
    <property type="match status" value="1"/>
</dbReference>
<evidence type="ECO:0000256" key="13">
    <source>
        <dbReference type="SAM" id="MobiDB-lite"/>
    </source>
</evidence>
<dbReference type="InterPro" id="IPR045279">
    <property type="entry name" value="ARR-like"/>
</dbReference>
<comment type="caution">
    <text evidence="17">The sequence shown here is derived from an EMBL/GenBank/DDBJ whole genome shotgun (WGS) entry which is preliminary data.</text>
</comment>
<reference evidence="17 18" key="1">
    <citation type="submission" date="2024-01" db="EMBL/GenBank/DDBJ databases">
        <title>The genomes of 5 underutilized Papilionoideae crops provide insights into root nodulation and disease resistance.</title>
        <authorList>
            <person name="Yuan L."/>
        </authorList>
    </citation>
    <scope>NUCLEOTIDE SEQUENCE [LARGE SCALE GENOMIC DNA]</scope>
    <source>
        <strain evidence="17">LY-2023</strain>
        <tissue evidence="17">Leaf</tissue>
    </source>
</reference>
<evidence type="ECO:0000259" key="15">
    <source>
        <dbReference type="PROSITE" id="PS50110"/>
    </source>
</evidence>
<dbReference type="InterPro" id="IPR011006">
    <property type="entry name" value="CheY-like_superfamily"/>
</dbReference>
<dbReference type="InterPro" id="IPR017930">
    <property type="entry name" value="Myb_dom"/>
</dbReference>
<keyword evidence="6 11" id="KW-0805">Transcription regulation</keyword>
<dbReference type="Pfam" id="PF00249">
    <property type="entry name" value="Myb_DNA-binding"/>
    <property type="match status" value="1"/>
</dbReference>
<feature type="region of interest" description="Disordered" evidence="13">
    <location>
        <begin position="150"/>
        <end position="214"/>
    </location>
</feature>
<evidence type="ECO:0000256" key="5">
    <source>
        <dbReference type="ARBA" id="ARBA00023012"/>
    </source>
</evidence>
<dbReference type="InterPro" id="IPR017053">
    <property type="entry name" value="Response_reg_B-typ_pln"/>
</dbReference>
<evidence type="ECO:0000313" key="18">
    <source>
        <dbReference type="Proteomes" id="UP001359559"/>
    </source>
</evidence>
<proteinExistence type="inferred from homology"/>
<keyword evidence="8 11" id="KW-0010">Activator</keyword>
<feature type="compositionally biased region" description="Basic and acidic residues" evidence="13">
    <location>
        <begin position="150"/>
        <end position="160"/>
    </location>
</feature>
<evidence type="ECO:0000256" key="8">
    <source>
        <dbReference type="ARBA" id="ARBA00023159"/>
    </source>
</evidence>
<dbReference type="SUPFAM" id="SSF46689">
    <property type="entry name" value="Homeodomain-like"/>
    <property type="match status" value="1"/>
</dbReference>